<organism evidence="3 4">
    <name type="scientific">Helicobacter pylori (strain SouthAfrica7)</name>
    <dbReference type="NCBI Taxonomy" id="907239"/>
    <lineage>
        <taxon>Bacteria</taxon>
        <taxon>Pseudomonadati</taxon>
        <taxon>Campylobacterota</taxon>
        <taxon>Epsilonproteobacteria</taxon>
        <taxon>Campylobacterales</taxon>
        <taxon>Helicobacteraceae</taxon>
        <taxon>Helicobacter</taxon>
    </lineage>
</organism>
<protein>
    <recommendedName>
        <fullName evidence="5">Flagellar biosynthesis protein FlgG</fullName>
    </recommendedName>
</protein>
<reference evidence="3 4" key="2">
    <citation type="journal article" date="2013" name="Genome Announc.">
        <title>Genome Sequences of Three hpAfrica2 Strains of Helicobacter pylori.</title>
        <authorList>
            <person name="Duncan S.S."/>
            <person name="Bertoli M.T."/>
            <person name="Kersulyte D."/>
            <person name="Valk P.L."/>
            <person name="Tamma S."/>
            <person name="Segal I."/>
            <person name="McClain M.S."/>
            <person name="Cover T.L."/>
            <person name="Berg D.E."/>
        </authorList>
    </citation>
    <scope>NUCLEOTIDE SEQUENCE [LARGE SCALE GENOMIC DNA]</scope>
    <source>
        <strain evidence="3 4">SouthAfrica7</strain>
    </source>
</reference>
<accession>E8QVA0</accession>
<dbReference type="EMBL" id="CP002336">
    <property type="protein sequence ID" value="ADU85572.1"/>
    <property type="molecule type" value="Genomic_DNA"/>
</dbReference>
<evidence type="ECO:0008006" key="5">
    <source>
        <dbReference type="Google" id="ProtNLM"/>
    </source>
</evidence>
<feature type="region of interest" description="Disordered" evidence="1">
    <location>
        <begin position="16"/>
        <end position="45"/>
    </location>
</feature>
<dbReference type="Proteomes" id="UP000007467">
    <property type="component" value="Chromosome"/>
</dbReference>
<dbReference type="PATRIC" id="fig|907239.3.peg.1660"/>
<dbReference type="KEGG" id="hes:HPSA_08155"/>
<proteinExistence type="predicted"/>
<sequence length="102" mass="11298">MEQLINVINGIVKANSSKSLHPETQQASEANGMKQSVSETAKSNSNEANATRIFICVAIFFLAIILLVVFFRKGIYQSSNNQSIDAKNPSHKHYNKNSNRSN</sequence>
<name>E8QVA0_HELPW</name>
<feature type="region of interest" description="Disordered" evidence="1">
    <location>
        <begin position="80"/>
        <end position="102"/>
    </location>
</feature>
<evidence type="ECO:0000313" key="4">
    <source>
        <dbReference type="Proteomes" id="UP000007467"/>
    </source>
</evidence>
<feature type="transmembrane region" description="Helical" evidence="2">
    <location>
        <begin position="52"/>
        <end position="71"/>
    </location>
</feature>
<keyword evidence="2" id="KW-0472">Membrane</keyword>
<keyword evidence="2" id="KW-1133">Transmembrane helix</keyword>
<dbReference type="HOGENOM" id="CLU_156497_0_0_7"/>
<reference evidence="4" key="1">
    <citation type="submission" date="2010-11" db="EMBL/GenBank/DDBJ databases">
        <title>Genome sequence of Helicobacter pylori strain SouthAfrica7.</title>
        <authorList>
            <person name="Kersulyte D."/>
            <person name="Segal I."/>
            <person name="Mistry R."/>
            <person name="Berg D.E."/>
        </authorList>
    </citation>
    <scope>NUCLEOTIDE SEQUENCE [LARGE SCALE GENOMIC DNA]</scope>
    <source>
        <strain evidence="4">SouthAfrica7</strain>
    </source>
</reference>
<evidence type="ECO:0000256" key="1">
    <source>
        <dbReference type="SAM" id="MobiDB-lite"/>
    </source>
</evidence>
<evidence type="ECO:0000256" key="2">
    <source>
        <dbReference type="SAM" id="Phobius"/>
    </source>
</evidence>
<evidence type="ECO:0000313" key="3">
    <source>
        <dbReference type="EMBL" id="ADU85572.1"/>
    </source>
</evidence>
<keyword evidence="2" id="KW-0812">Transmembrane</keyword>
<gene>
    <name evidence="3" type="ordered locus">HPSA_08155</name>
</gene>
<dbReference type="AlphaFoldDB" id="E8QVA0"/>